<comment type="caution">
    <text evidence="1">The sequence shown here is derived from an EMBL/GenBank/DDBJ whole genome shotgun (WGS) entry which is preliminary data.</text>
</comment>
<reference evidence="1 2" key="1">
    <citation type="submission" date="2015-01" db="EMBL/GenBank/DDBJ databases">
        <title>Evolution of Trichinella species and genotypes.</title>
        <authorList>
            <person name="Korhonen P.K."/>
            <person name="Edoardo P."/>
            <person name="Giuseppe L.R."/>
            <person name="Gasser R.B."/>
        </authorList>
    </citation>
    <scope>NUCLEOTIDE SEQUENCE [LARGE SCALE GENOMIC DNA]</scope>
    <source>
        <strain evidence="1">ISS120</strain>
    </source>
</reference>
<evidence type="ECO:0000313" key="2">
    <source>
        <dbReference type="Proteomes" id="UP000054653"/>
    </source>
</evidence>
<gene>
    <name evidence="1" type="ORF">T03_8172</name>
</gene>
<name>A0A0V1AQS7_TRIBR</name>
<protein>
    <submittedName>
        <fullName evidence="1">Uncharacterized protein</fullName>
    </submittedName>
</protein>
<dbReference type="EMBL" id="JYDI01001662">
    <property type="protein sequence ID" value="KRY27053.1"/>
    <property type="molecule type" value="Genomic_DNA"/>
</dbReference>
<proteinExistence type="predicted"/>
<organism evidence="1 2">
    <name type="scientific">Trichinella britovi</name>
    <name type="common">Parasitic roundworm</name>
    <dbReference type="NCBI Taxonomy" id="45882"/>
    <lineage>
        <taxon>Eukaryota</taxon>
        <taxon>Metazoa</taxon>
        <taxon>Ecdysozoa</taxon>
        <taxon>Nematoda</taxon>
        <taxon>Enoplea</taxon>
        <taxon>Dorylaimia</taxon>
        <taxon>Trichinellida</taxon>
        <taxon>Trichinellidae</taxon>
        <taxon>Trichinella</taxon>
    </lineage>
</organism>
<evidence type="ECO:0000313" key="1">
    <source>
        <dbReference type="EMBL" id="KRY27053.1"/>
    </source>
</evidence>
<accession>A0A0V1AQS7</accession>
<keyword evidence="2" id="KW-1185">Reference proteome</keyword>
<dbReference type="AlphaFoldDB" id="A0A0V1AQS7"/>
<sequence>MHPYKKSLANYRSIACNLSAYSQSEKGGGVWNKWDADEFRLARLSKSRNVSVQNSLLIHD</sequence>
<dbReference type="Proteomes" id="UP000054653">
    <property type="component" value="Unassembled WGS sequence"/>
</dbReference>